<reference evidence="1" key="1">
    <citation type="submission" date="2021-01" db="EMBL/GenBank/DDBJ databases">
        <title>Description of Breznakiella homolactica.</title>
        <authorList>
            <person name="Song Y."/>
            <person name="Brune A."/>
        </authorList>
    </citation>
    <scope>NUCLEOTIDE SEQUENCE</scope>
    <source>
        <strain evidence="1">RmG30</strain>
    </source>
</reference>
<sequence length="425" mass="49358">MEYNREWSRLDNAAKIFPPTTTRGDTKVFRFACELYETVDPAVLQNALDHTMEKFPFYRSILRRGVFWYYFEDSKFIPIVREENKPPCAPLYDADHKSLLFEVTYYRKRINLEIYHALADGTGALQFLKTLVYYYLLEKHKDTIDSDVVMHDYDASDEQKRRDAFDKYYSAQKLGQIQKRPRAYYVRGERFPEYRLGVIEGCLSAKALIEKVREMGATVSEYLTSVLILSIHEGMTFRDEEKPVSVIIPVDLRRFFSSLSARNFFGTFNVSHNFQEDGAGFENVLAQVKRSFKEQLAPEKISRRLNQFSALEHRMFIKVVPLFIKAPVLKFSAWKVEKEDTAVFSNIGKITMPPELSPYIRLFDLFNSSKRPHLCVCSFEDNLVISFSSPFISSDIQRCFFRTLTGLGLEVEIVSNTTELRGEGA</sequence>
<accession>A0A7T8BA13</accession>
<keyword evidence="2" id="KW-1185">Reference proteome</keyword>
<evidence type="ECO:0008006" key="3">
    <source>
        <dbReference type="Google" id="ProtNLM"/>
    </source>
</evidence>
<dbReference type="RefSeq" id="WP_215626367.1">
    <property type="nucleotide sequence ID" value="NZ_CP067089.2"/>
</dbReference>
<organism evidence="1 2">
    <name type="scientific">Breznakiella homolactica</name>
    <dbReference type="NCBI Taxonomy" id="2798577"/>
    <lineage>
        <taxon>Bacteria</taxon>
        <taxon>Pseudomonadati</taxon>
        <taxon>Spirochaetota</taxon>
        <taxon>Spirochaetia</taxon>
        <taxon>Spirochaetales</taxon>
        <taxon>Breznakiellaceae</taxon>
        <taxon>Breznakiella</taxon>
    </lineage>
</organism>
<dbReference type="KEGG" id="bhc:JFL75_19360"/>
<evidence type="ECO:0000313" key="1">
    <source>
        <dbReference type="EMBL" id="QQO09062.1"/>
    </source>
</evidence>
<dbReference type="EMBL" id="CP067089">
    <property type="protein sequence ID" value="QQO09062.1"/>
    <property type="molecule type" value="Genomic_DNA"/>
</dbReference>
<dbReference type="Proteomes" id="UP000595917">
    <property type="component" value="Chromosome"/>
</dbReference>
<gene>
    <name evidence="1" type="ORF">JFL75_19360</name>
</gene>
<name>A0A7T8BA13_9SPIR</name>
<protein>
    <recommendedName>
        <fullName evidence="3">Alcohol acetyltransferase</fullName>
    </recommendedName>
</protein>
<evidence type="ECO:0000313" key="2">
    <source>
        <dbReference type="Proteomes" id="UP000595917"/>
    </source>
</evidence>
<dbReference type="AlphaFoldDB" id="A0A7T8BA13"/>
<proteinExistence type="predicted"/>